<evidence type="ECO:0000259" key="2">
    <source>
        <dbReference type="Pfam" id="PF12867"/>
    </source>
</evidence>
<dbReference type="AlphaFoldDB" id="A0A918CTN1"/>
<feature type="domain" description="DinB-like" evidence="2">
    <location>
        <begin position="11"/>
        <end position="122"/>
    </location>
</feature>
<dbReference type="InterPro" id="IPR034660">
    <property type="entry name" value="DinB/YfiT-like"/>
</dbReference>
<feature type="compositionally biased region" description="Basic residues" evidence="1">
    <location>
        <begin position="169"/>
        <end position="181"/>
    </location>
</feature>
<dbReference type="SUPFAM" id="SSF109854">
    <property type="entry name" value="DinB/YfiT-like putative metalloenzymes"/>
    <property type="match status" value="1"/>
</dbReference>
<dbReference type="RefSeq" id="WP_229713371.1">
    <property type="nucleotide sequence ID" value="NZ_BMML01000012.1"/>
</dbReference>
<gene>
    <name evidence="3" type="ORF">GCM10011578_053840</name>
</gene>
<dbReference type="EMBL" id="BMML01000012">
    <property type="protein sequence ID" value="GGN22202.1"/>
    <property type="molecule type" value="Genomic_DNA"/>
</dbReference>
<evidence type="ECO:0000313" key="3">
    <source>
        <dbReference type="EMBL" id="GGN22202.1"/>
    </source>
</evidence>
<organism evidence="3 4">
    <name type="scientific">Streptomyces fuscichromogenes</name>
    <dbReference type="NCBI Taxonomy" id="1324013"/>
    <lineage>
        <taxon>Bacteria</taxon>
        <taxon>Bacillati</taxon>
        <taxon>Actinomycetota</taxon>
        <taxon>Actinomycetes</taxon>
        <taxon>Kitasatosporales</taxon>
        <taxon>Streptomycetaceae</taxon>
        <taxon>Streptomyces</taxon>
    </lineage>
</organism>
<feature type="region of interest" description="Disordered" evidence="1">
    <location>
        <begin position="117"/>
        <end position="198"/>
    </location>
</feature>
<accession>A0A918CTN1</accession>
<reference evidence="3" key="1">
    <citation type="journal article" date="2014" name="Int. J. Syst. Evol. Microbiol.">
        <title>Complete genome sequence of Corynebacterium casei LMG S-19264T (=DSM 44701T), isolated from a smear-ripened cheese.</title>
        <authorList>
            <consortium name="US DOE Joint Genome Institute (JGI-PGF)"/>
            <person name="Walter F."/>
            <person name="Albersmeier A."/>
            <person name="Kalinowski J."/>
            <person name="Ruckert C."/>
        </authorList>
    </citation>
    <scope>NUCLEOTIDE SEQUENCE</scope>
    <source>
        <strain evidence="3">CGMCC 4.7110</strain>
    </source>
</reference>
<dbReference type="Pfam" id="PF12867">
    <property type="entry name" value="DinB_2"/>
    <property type="match status" value="1"/>
</dbReference>
<sequence length="198" mass="22177">MHEIEALLREYDRARAYTDDLWMDLIPDEVSWRPHENSSAIGWHLGRQAHVAHFVIRNLTAAGPSPDPELDGLMDSANPEKFRGALPSVRRLTDFRTTVAERVHARTGDIAAGRVGAPRTTQHRRNSLAHDAHQPRVPAREPACPVDQRGARQRSRARTAAGSRLRTCPAHRRLHRRRHPAARAPVSSSRPPAPRSSP</sequence>
<protein>
    <recommendedName>
        <fullName evidence="2">DinB-like domain-containing protein</fullName>
    </recommendedName>
</protein>
<keyword evidence="4" id="KW-1185">Reference proteome</keyword>
<proteinExistence type="predicted"/>
<evidence type="ECO:0000256" key="1">
    <source>
        <dbReference type="SAM" id="MobiDB-lite"/>
    </source>
</evidence>
<dbReference type="Proteomes" id="UP000653411">
    <property type="component" value="Unassembled WGS sequence"/>
</dbReference>
<evidence type="ECO:0000313" key="4">
    <source>
        <dbReference type="Proteomes" id="UP000653411"/>
    </source>
</evidence>
<name>A0A918CTN1_9ACTN</name>
<dbReference type="InterPro" id="IPR024775">
    <property type="entry name" value="DinB-like"/>
</dbReference>
<reference evidence="3" key="2">
    <citation type="submission" date="2020-09" db="EMBL/GenBank/DDBJ databases">
        <authorList>
            <person name="Sun Q."/>
            <person name="Zhou Y."/>
        </authorList>
    </citation>
    <scope>NUCLEOTIDE SEQUENCE</scope>
    <source>
        <strain evidence="3">CGMCC 4.7110</strain>
    </source>
</reference>
<comment type="caution">
    <text evidence="3">The sequence shown here is derived from an EMBL/GenBank/DDBJ whole genome shotgun (WGS) entry which is preliminary data.</text>
</comment>
<dbReference type="Gene3D" id="1.20.120.450">
    <property type="entry name" value="dinb family like domain"/>
    <property type="match status" value="1"/>
</dbReference>